<dbReference type="InterPro" id="IPR011006">
    <property type="entry name" value="CheY-like_superfamily"/>
</dbReference>
<evidence type="ECO:0000313" key="5">
    <source>
        <dbReference type="EMBL" id="SDW85678.1"/>
    </source>
</evidence>
<dbReference type="AlphaFoldDB" id="A0A1H2WYT8"/>
<name>A0A1H2WYT8_9BACI</name>
<evidence type="ECO:0000256" key="3">
    <source>
        <dbReference type="PROSITE-ProRule" id="PRU00169"/>
    </source>
</evidence>
<dbReference type="Proteomes" id="UP000199488">
    <property type="component" value="Unassembled WGS sequence"/>
</dbReference>
<evidence type="ECO:0000313" key="6">
    <source>
        <dbReference type="Proteomes" id="UP000199488"/>
    </source>
</evidence>
<accession>A0A1H2WYT8</accession>
<keyword evidence="6" id="KW-1185">Reference proteome</keyword>
<sequence>MYKILVADDAEVLRMLVVDTLEDEEEYIIDEAADGKEAYEKAGAASYDLLIIDNMMPEYNGVEVVSMLRKDGRLENMKTLMITAKSRDKDEEEARKAGVTEFLSKPFSPALLITIVEELLDA</sequence>
<reference evidence="5 6" key="1">
    <citation type="submission" date="2016-10" db="EMBL/GenBank/DDBJ databases">
        <authorList>
            <person name="de Groot N.N."/>
        </authorList>
    </citation>
    <scope>NUCLEOTIDE SEQUENCE [LARGE SCALE GENOMIC DNA]</scope>
    <source>
        <strain evidence="5 6">DSM 23126</strain>
    </source>
</reference>
<evidence type="ECO:0000256" key="2">
    <source>
        <dbReference type="ARBA" id="ARBA00023012"/>
    </source>
</evidence>
<organism evidence="5 6">
    <name type="scientific">Marinococcus luteus</name>
    <dbReference type="NCBI Taxonomy" id="1122204"/>
    <lineage>
        <taxon>Bacteria</taxon>
        <taxon>Bacillati</taxon>
        <taxon>Bacillota</taxon>
        <taxon>Bacilli</taxon>
        <taxon>Bacillales</taxon>
        <taxon>Bacillaceae</taxon>
        <taxon>Marinococcus</taxon>
    </lineage>
</organism>
<dbReference type="PANTHER" id="PTHR44591:SF14">
    <property type="entry name" value="PROTEIN PILG"/>
    <property type="match status" value="1"/>
</dbReference>
<dbReference type="STRING" id="1122204.SAMN05421781_2558"/>
<dbReference type="InterPro" id="IPR050595">
    <property type="entry name" value="Bact_response_regulator"/>
</dbReference>
<dbReference type="GO" id="GO:0000160">
    <property type="term" value="P:phosphorelay signal transduction system"/>
    <property type="evidence" value="ECO:0007669"/>
    <property type="project" value="UniProtKB-KW"/>
</dbReference>
<feature type="modified residue" description="4-aspartylphosphate" evidence="3">
    <location>
        <position position="53"/>
    </location>
</feature>
<dbReference type="PROSITE" id="PS50110">
    <property type="entry name" value="RESPONSE_REGULATORY"/>
    <property type="match status" value="1"/>
</dbReference>
<dbReference type="Pfam" id="PF00072">
    <property type="entry name" value="Response_reg"/>
    <property type="match status" value="1"/>
</dbReference>
<dbReference type="RefSeq" id="WP_091615820.1">
    <property type="nucleotide sequence ID" value="NZ_FNNC01000006.1"/>
</dbReference>
<dbReference type="PANTHER" id="PTHR44591">
    <property type="entry name" value="STRESS RESPONSE REGULATOR PROTEIN 1"/>
    <property type="match status" value="1"/>
</dbReference>
<dbReference type="SUPFAM" id="SSF52172">
    <property type="entry name" value="CheY-like"/>
    <property type="match status" value="1"/>
</dbReference>
<dbReference type="SMART" id="SM00448">
    <property type="entry name" value="REC"/>
    <property type="match status" value="1"/>
</dbReference>
<evidence type="ECO:0000256" key="1">
    <source>
        <dbReference type="ARBA" id="ARBA00022553"/>
    </source>
</evidence>
<gene>
    <name evidence="5" type="ORF">SAMN05421781_2558</name>
</gene>
<dbReference type="Gene3D" id="3.40.50.2300">
    <property type="match status" value="1"/>
</dbReference>
<dbReference type="OrthoDB" id="9797769at2"/>
<feature type="domain" description="Response regulatory" evidence="4">
    <location>
        <begin position="3"/>
        <end position="120"/>
    </location>
</feature>
<proteinExistence type="predicted"/>
<dbReference type="InterPro" id="IPR001789">
    <property type="entry name" value="Sig_transdc_resp-reg_receiver"/>
</dbReference>
<keyword evidence="2" id="KW-0902">Two-component regulatory system</keyword>
<protein>
    <submittedName>
        <fullName evidence="5">Response regulator receiver domain-containing protein</fullName>
    </submittedName>
</protein>
<evidence type="ECO:0000259" key="4">
    <source>
        <dbReference type="PROSITE" id="PS50110"/>
    </source>
</evidence>
<dbReference type="EMBL" id="FNNC01000006">
    <property type="protein sequence ID" value="SDW85678.1"/>
    <property type="molecule type" value="Genomic_DNA"/>
</dbReference>
<keyword evidence="1 3" id="KW-0597">Phosphoprotein</keyword>